<organism evidence="1 2">
    <name type="scientific">Colocasia esculenta</name>
    <name type="common">Wild taro</name>
    <name type="synonym">Arum esculentum</name>
    <dbReference type="NCBI Taxonomy" id="4460"/>
    <lineage>
        <taxon>Eukaryota</taxon>
        <taxon>Viridiplantae</taxon>
        <taxon>Streptophyta</taxon>
        <taxon>Embryophyta</taxon>
        <taxon>Tracheophyta</taxon>
        <taxon>Spermatophyta</taxon>
        <taxon>Magnoliopsida</taxon>
        <taxon>Liliopsida</taxon>
        <taxon>Araceae</taxon>
        <taxon>Aroideae</taxon>
        <taxon>Colocasieae</taxon>
        <taxon>Colocasia</taxon>
    </lineage>
</organism>
<gene>
    <name evidence="1" type="ORF">Taro_048401</name>
</gene>
<accession>A0A843X2N6</accession>
<name>A0A843X2N6_COLES</name>
<evidence type="ECO:0000313" key="2">
    <source>
        <dbReference type="Proteomes" id="UP000652761"/>
    </source>
</evidence>
<reference evidence="1" key="1">
    <citation type="submission" date="2017-07" db="EMBL/GenBank/DDBJ databases">
        <title>Taro Niue Genome Assembly and Annotation.</title>
        <authorList>
            <person name="Atibalentja N."/>
            <person name="Keating K."/>
            <person name="Fields C.J."/>
        </authorList>
    </citation>
    <scope>NUCLEOTIDE SEQUENCE</scope>
    <source>
        <strain evidence="1">Niue_2</strain>
        <tissue evidence="1">Leaf</tissue>
    </source>
</reference>
<dbReference type="Proteomes" id="UP000652761">
    <property type="component" value="Unassembled WGS sequence"/>
</dbReference>
<dbReference type="EMBL" id="NMUH01006523">
    <property type="protein sequence ID" value="MQM15457.1"/>
    <property type="molecule type" value="Genomic_DNA"/>
</dbReference>
<evidence type="ECO:0000313" key="1">
    <source>
        <dbReference type="EMBL" id="MQM15457.1"/>
    </source>
</evidence>
<proteinExistence type="predicted"/>
<comment type="caution">
    <text evidence="1">The sequence shown here is derived from an EMBL/GenBank/DDBJ whole genome shotgun (WGS) entry which is preliminary data.</text>
</comment>
<keyword evidence="2" id="KW-1185">Reference proteome</keyword>
<sequence length="115" mass="12356">MSEVQGHSACGPSTLWRSEVAVRGVRDVGACVVRLWSHVVALVFRELRCLSRVVLLSLVGVPAALAGKGLVIPIEPCSRGSPPYSLQVGTRCRRSLLPDVRGGGLFAMRCQQCEL</sequence>
<protein>
    <submittedName>
        <fullName evidence="1">Uncharacterized protein</fullName>
    </submittedName>
</protein>
<dbReference type="AlphaFoldDB" id="A0A843X2N6"/>